<feature type="compositionally biased region" description="Pro residues" evidence="7">
    <location>
        <begin position="1014"/>
        <end position="1029"/>
    </location>
</feature>
<feature type="compositionally biased region" description="Gly residues" evidence="7">
    <location>
        <begin position="1364"/>
        <end position="1396"/>
    </location>
</feature>
<feature type="region of interest" description="Disordered" evidence="7">
    <location>
        <begin position="194"/>
        <end position="217"/>
    </location>
</feature>
<dbReference type="Proteomes" id="UP000247498">
    <property type="component" value="Unassembled WGS sequence"/>
</dbReference>
<comment type="caution">
    <text evidence="9">The sequence shown here is derived from an EMBL/GenBank/DDBJ whole genome shotgun (WGS) entry which is preliminary data.</text>
</comment>
<evidence type="ECO:0000256" key="4">
    <source>
        <dbReference type="ARBA" id="ARBA00022771"/>
    </source>
</evidence>
<dbReference type="InterPro" id="IPR045055">
    <property type="entry name" value="DNA2/NAM7-like"/>
</dbReference>
<dbReference type="Pfam" id="PF13086">
    <property type="entry name" value="AAA_11"/>
    <property type="match status" value="2"/>
</dbReference>
<proteinExistence type="predicted"/>
<evidence type="ECO:0000256" key="3">
    <source>
        <dbReference type="ARBA" id="ARBA00022723"/>
    </source>
</evidence>
<dbReference type="CDD" id="cd06008">
    <property type="entry name" value="NF-X1-zinc-finger"/>
    <property type="match status" value="2"/>
</dbReference>
<keyword evidence="2" id="KW-0963">Cytoplasm</keyword>
<evidence type="ECO:0000259" key="8">
    <source>
        <dbReference type="PROSITE" id="PS51981"/>
    </source>
</evidence>
<sequence>MRQLLAARALGADGLLQAWLALAGDALERGEADLVIDCLGRGGQQAGGGGLEYLRTLCLATCPGRAPAAAPARPGPGADGGGGGEDGGAAADRDAFARSGLYVESPAELRALARATPGSLRAAPAHGKPRVPFLTGLLPLLRLLSHPAIALSPMSHATNPAFAAVFQHLGHDAVAGALREMLAAADAGGADAPFSRGGDGGGGGGRGGDGAAAAPAGPAGGAAAEAAALWVPADWADVLHPLTTYLSHALQRFQGDWARAGPSVLALWRAAREAFLKRVAAPRAGGALDARARRLLATMEALEGQLGVAERGSRIMDEALEATRAARAAAASGARRAAAPAPVGDANWLPGELRPAGPRHDNDKASVQDIRAAPTAAEVLCKDPPYLPPNRPGGVLHVPPGDVNRAHRELHFRLLRHDLVGEIAAAVQALQRMGGVAALPKAEGSLVLKLDSGSLPVSFDVPRRLQRSDRSERLRWWDRTRQLGHGALVALWIEGRGARGAPPPQPALLFGVVCQRDVQQLAPAGNGRPRLGIMLCGDPFDERLLDACMGAQLGGGSEVILLQASASFFAYEPILKARARRPAQRCTALQSSAPIPLAHALLPGADGDAASARQRVEPPAFAAEPGTLYDLSPVLDGDRSQGLTEAQLASLRAFDPARPESFPLDALLAGSTFDAAQARALRAALTQEVVLVQGPPGTGKTYLGTQLVRLLLGNTRNSRPGIRGALAAAGRAPPAAAPPAGPRREAAAPDVGPLLVVTYTNHALDDFLERLLDAGVTEIARVGGRSRSERLAPFNLRELQSKSRAGGAHVSGLLGAVKESTDELQALVGQRKRERDACLLWGDVSTQLRIEAPRLYASFEARRELLQAAAAAAAAAGDDGWQQAGPRRPRDAAAAAAAAGDVLQLWLRGDPVSDWRQEQESRIAEEMIQSALLEGSLGGGWGGGGWAGGWDAPSLFGPSAGGSWMGDLTQANTFGLLAGGSGAQGAPASQQAADSPRGRAGAAAAARASRAPAAQPPPPPPRQPAAPPLTPAQRAALLVPPDGIARLCASDRPLDELLAADDAALLSRPERLRVYQHLQLEIASGWLDRMRGALRDLDTARRDLEQCYQAHDLGVLRAARVVGMTTSGVAAKQELLAGLGPKIVLVEEAAEVFEAHVLTCLAPTVEQLILIGDHLQLRPKPQSFELERFSGRGLDLDVSLFERLAAGGRVAVSTLEEQRRMHPDMLVRDALYPALRDHPSVSAHPPVKGLARRLFFLDHRNPETGADEGRSKSNLWEADFAVGLARYLIQQGYSRAGDLVIVTPYARVEASQLQVLLSERDTEELAKALKEDEEAAAGGGGGAASGSRSGPRGSTRGSPRGGQDVAGGGGGDSGGGGGGGGDGGDGDGGGGGGGGPEVASMRECLRLATVDNFQGEEAKVVILSLVRTQRDGQIGFLALDNRANVLLSRAKHGMVILGCAAALEAAAARPRRPAAVWGGAVAALRAQGLVGPELQLLCQRHGAASTVRAPEDFATLVGDGGCQAACGLALPCGHVCPRRCHSDDPDHVLLRCCKPCTRTCAQGLHACSKLCWQACGKCCQPIAEVALPCGHKAFDVPCHEAAKPESIVCREPSSVVLPCGHTMPTTCGARAALAARPGACTEPVPLRLPVCGHAVTVPCGERLRRLADPAACKEPCGRIVGGCEHTCRHACGDCVDETAAAAEAGEALLAWGRRLAERLPEAAAAWRQGFGGQPPPPLRKWREFLLELCAPPERAGAGAGAEAGARAAPVACASSLGAVEGAAPPPPLVARAAGLRELAGWLACLRDALDRDGIHHKSCKEACQKNLLCGHPCGKLCGGHKGGDGDKGCPPCSRPCRRRCPHTSCKRPCREACPPCAEPCTWACPHGACSLPCGAPCDRLPCDERCPKLLPCGHRCPGVCGEDCKRVAAFCVEPGCKRKAAARKNQVVDLIMATTFGDLAPADVDADPLIGLPCGHAFVASTLDGVAGLGDFYSRAGPGGPWTVPAPLPDGATKAPACPLCRAPVEGVRRCGRVVNKAAVDQAQLKFVETSRLERVRLEQRLRDLEAKVRGLAPSPPPGAIPAYAKALQEGLVKEAFDLSVAFWKLVEAQERPPLARVYEATTAAIRRAEAEGAASGAELAARLAAVRLKPPDPTEMFAAAQGGCSAVSQLLGALREALEGDEAALSARADRLGPQSRQQQQQQQAARQRRQDMDQAMRHALIGQQAFAQAEAQAAALEKRALATGNPNRAYRLAHVRMQLHVARVRQLQALKGERVLGVVSRGPDGAADLGEARRKLVRQQLELLGAAERIGRGAVSEHDARQAAQRAAGEGTFQHVAIREVMALLERLPELRRAAEESGLQETLALLALALGHVPDSGVAAASYLQGHVYTCPNGHVYVIGECGGAMQRGNCPECGARIGGEHHALDANNAAATAEALRRAAAPGRL</sequence>
<keyword evidence="10" id="KW-1185">Reference proteome</keyword>
<feature type="region of interest" description="Disordered" evidence="7">
    <location>
        <begin position="981"/>
        <end position="1029"/>
    </location>
</feature>
<keyword evidence="4" id="KW-0863">Zinc-finger</keyword>
<dbReference type="InterPro" id="IPR041677">
    <property type="entry name" value="DNA2/NAM7_AAA_11"/>
</dbReference>
<dbReference type="GO" id="GO:0004386">
    <property type="term" value="F:helicase activity"/>
    <property type="evidence" value="ECO:0007669"/>
    <property type="project" value="InterPro"/>
</dbReference>
<keyword evidence="6" id="KW-0391">Immunity</keyword>
<dbReference type="PROSITE" id="PS51981">
    <property type="entry name" value="ZF_RZ"/>
    <property type="match status" value="1"/>
</dbReference>
<dbReference type="GO" id="GO:0005737">
    <property type="term" value="C:cytoplasm"/>
    <property type="evidence" value="ECO:0007669"/>
    <property type="project" value="UniProtKB-SubCell"/>
</dbReference>
<dbReference type="GO" id="GO:0031380">
    <property type="term" value="C:nuclear RNA-directed RNA polymerase complex"/>
    <property type="evidence" value="ECO:0007669"/>
    <property type="project" value="TreeGrafter"/>
</dbReference>
<dbReference type="PANTHER" id="PTHR10887:SF341">
    <property type="entry name" value="NFX1-TYPE ZINC FINGER-CONTAINING PROTEIN 1"/>
    <property type="match status" value="1"/>
</dbReference>
<feature type="domain" description="RZ-type" evidence="8">
    <location>
        <begin position="2371"/>
        <end position="2445"/>
    </location>
</feature>
<dbReference type="SUPFAM" id="SSF52540">
    <property type="entry name" value="P-loop containing nucleoside triphosphate hydrolases"/>
    <property type="match status" value="1"/>
</dbReference>
<feature type="region of interest" description="Disordered" evidence="7">
    <location>
        <begin position="333"/>
        <end position="365"/>
    </location>
</feature>
<dbReference type="InterPro" id="IPR027417">
    <property type="entry name" value="P-loop_NTPase"/>
</dbReference>
<dbReference type="GO" id="GO:0008270">
    <property type="term" value="F:zinc ion binding"/>
    <property type="evidence" value="ECO:0007669"/>
    <property type="project" value="UniProtKB-KW"/>
</dbReference>
<reference evidence="9 10" key="1">
    <citation type="journal article" date="2018" name="Sci. Rep.">
        <title>Raphidocelis subcapitata (=Pseudokirchneriella subcapitata) provides an insight into genome evolution and environmental adaptations in the Sphaeropleales.</title>
        <authorList>
            <person name="Suzuki S."/>
            <person name="Yamaguchi H."/>
            <person name="Nakajima N."/>
            <person name="Kawachi M."/>
        </authorList>
    </citation>
    <scope>NUCLEOTIDE SEQUENCE [LARGE SCALE GENOMIC DNA]</scope>
    <source>
        <strain evidence="9 10">NIES-35</strain>
    </source>
</reference>
<dbReference type="Pfam" id="PF13087">
    <property type="entry name" value="AAA_12"/>
    <property type="match status" value="1"/>
</dbReference>
<feature type="compositionally biased region" description="Low complexity" evidence="7">
    <location>
        <begin position="2198"/>
        <end position="2207"/>
    </location>
</feature>
<name>A0A2V0NPC3_9CHLO</name>
<organism evidence="9 10">
    <name type="scientific">Raphidocelis subcapitata</name>
    <dbReference type="NCBI Taxonomy" id="307507"/>
    <lineage>
        <taxon>Eukaryota</taxon>
        <taxon>Viridiplantae</taxon>
        <taxon>Chlorophyta</taxon>
        <taxon>core chlorophytes</taxon>
        <taxon>Chlorophyceae</taxon>
        <taxon>CS clade</taxon>
        <taxon>Sphaeropleales</taxon>
        <taxon>Selenastraceae</taxon>
        <taxon>Raphidocelis</taxon>
    </lineage>
</organism>
<feature type="compositionally biased region" description="Low complexity" evidence="7">
    <location>
        <begin position="984"/>
        <end position="1013"/>
    </location>
</feature>
<dbReference type="InterPro" id="IPR041679">
    <property type="entry name" value="DNA2/NAM7-like_C"/>
</dbReference>
<evidence type="ECO:0000313" key="10">
    <source>
        <dbReference type="Proteomes" id="UP000247498"/>
    </source>
</evidence>
<dbReference type="InterPro" id="IPR047187">
    <property type="entry name" value="SF1_C_Upf1"/>
</dbReference>
<dbReference type="OrthoDB" id="2015322at2759"/>
<comment type="subcellular location">
    <subcellularLocation>
        <location evidence="1">Cytoplasm</location>
    </subcellularLocation>
</comment>
<keyword evidence="3" id="KW-0479">Metal-binding</keyword>
<dbReference type="InParanoid" id="A0A2V0NPC3"/>
<dbReference type="EMBL" id="BDRX01000004">
    <property type="protein sequence ID" value="GBF88382.1"/>
    <property type="molecule type" value="Genomic_DNA"/>
</dbReference>
<keyword evidence="5" id="KW-0862">Zinc</keyword>
<feature type="compositionally biased region" description="Low complexity" evidence="7">
    <location>
        <begin position="1345"/>
        <end position="1363"/>
    </location>
</feature>
<feature type="region of interest" description="Disordered" evidence="7">
    <location>
        <begin position="2191"/>
        <end position="2215"/>
    </location>
</feature>
<dbReference type="GO" id="GO:0002376">
    <property type="term" value="P:immune system process"/>
    <property type="evidence" value="ECO:0007669"/>
    <property type="project" value="UniProtKB-KW"/>
</dbReference>
<evidence type="ECO:0000256" key="7">
    <source>
        <dbReference type="SAM" id="MobiDB-lite"/>
    </source>
</evidence>
<evidence type="ECO:0000256" key="1">
    <source>
        <dbReference type="ARBA" id="ARBA00004496"/>
    </source>
</evidence>
<accession>A0A2V0NPC3</accession>
<gene>
    <name evidence="9" type="ORF">Rsub_01094</name>
</gene>
<evidence type="ECO:0000313" key="9">
    <source>
        <dbReference type="EMBL" id="GBF88382.1"/>
    </source>
</evidence>
<dbReference type="Gene3D" id="3.40.50.300">
    <property type="entry name" value="P-loop containing nucleotide triphosphate hydrolases"/>
    <property type="match status" value="3"/>
</dbReference>
<dbReference type="PANTHER" id="PTHR10887">
    <property type="entry name" value="DNA2/NAM7 HELICASE FAMILY"/>
    <property type="match status" value="1"/>
</dbReference>
<dbReference type="GO" id="GO:0031048">
    <property type="term" value="P:regulatory ncRNA-mediated heterochromatin formation"/>
    <property type="evidence" value="ECO:0007669"/>
    <property type="project" value="TreeGrafter"/>
</dbReference>
<dbReference type="STRING" id="307507.A0A2V0NPC3"/>
<dbReference type="InterPro" id="IPR046439">
    <property type="entry name" value="ZF_RZ_dom"/>
</dbReference>
<feature type="region of interest" description="Disordered" evidence="7">
    <location>
        <begin position="1332"/>
        <end position="1397"/>
    </location>
</feature>
<evidence type="ECO:0000256" key="5">
    <source>
        <dbReference type="ARBA" id="ARBA00022833"/>
    </source>
</evidence>
<evidence type="ECO:0000256" key="6">
    <source>
        <dbReference type="ARBA" id="ARBA00022859"/>
    </source>
</evidence>
<dbReference type="Pfam" id="PF20173">
    <property type="entry name" value="ZnF_RZ-type"/>
    <property type="match status" value="1"/>
</dbReference>
<evidence type="ECO:0000256" key="2">
    <source>
        <dbReference type="ARBA" id="ARBA00022490"/>
    </source>
</evidence>
<feature type="region of interest" description="Disordered" evidence="7">
    <location>
        <begin position="68"/>
        <end position="90"/>
    </location>
</feature>
<feature type="compositionally biased region" description="Gly residues" evidence="7">
    <location>
        <begin position="77"/>
        <end position="87"/>
    </location>
</feature>
<dbReference type="CDD" id="cd18808">
    <property type="entry name" value="SF1_C_Upf1"/>
    <property type="match status" value="1"/>
</dbReference>
<protein>
    <recommendedName>
        <fullName evidence="8">RZ-type domain-containing protein</fullName>
    </recommendedName>
</protein>
<feature type="compositionally biased region" description="Gly residues" evidence="7">
    <location>
        <begin position="197"/>
        <end position="210"/>
    </location>
</feature>